<protein>
    <submittedName>
        <fullName evidence="1">Uncharacterized protein</fullName>
    </submittedName>
</protein>
<reference evidence="1" key="1">
    <citation type="submission" date="2014-09" db="EMBL/GenBank/DDBJ databases">
        <authorList>
            <person name="Magalhaes I.L.F."/>
            <person name="Oliveira U."/>
            <person name="Santos F.R."/>
            <person name="Vidigal T.H.D.A."/>
            <person name="Brescovit A.D."/>
            <person name="Santos A.J."/>
        </authorList>
    </citation>
    <scope>NUCLEOTIDE SEQUENCE</scope>
    <source>
        <tissue evidence="1">Shoot tissue taken approximately 20 cm above the soil surface</tissue>
    </source>
</reference>
<name>A0A0A9H3Z9_ARUDO</name>
<proteinExistence type="predicted"/>
<dbReference type="EMBL" id="GBRH01168325">
    <property type="protein sequence ID" value="JAE29571.1"/>
    <property type="molecule type" value="Transcribed_RNA"/>
</dbReference>
<dbReference type="AlphaFoldDB" id="A0A0A9H3Z9"/>
<reference evidence="1" key="2">
    <citation type="journal article" date="2015" name="Data Brief">
        <title>Shoot transcriptome of the giant reed, Arundo donax.</title>
        <authorList>
            <person name="Barrero R.A."/>
            <person name="Guerrero F.D."/>
            <person name="Moolhuijzen P."/>
            <person name="Goolsby J.A."/>
            <person name="Tidwell J."/>
            <person name="Bellgard S.E."/>
            <person name="Bellgard M.I."/>
        </authorList>
    </citation>
    <scope>NUCLEOTIDE SEQUENCE</scope>
    <source>
        <tissue evidence="1">Shoot tissue taken approximately 20 cm above the soil surface</tissue>
    </source>
</reference>
<organism evidence="1">
    <name type="scientific">Arundo donax</name>
    <name type="common">Giant reed</name>
    <name type="synonym">Donax arundinaceus</name>
    <dbReference type="NCBI Taxonomy" id="35708"/>
    <lineage>
        <taxon>Eukaryota</taxon>
        <taxon>Viridiplantae</taxon>
        <taxon>Streptophyta</taxon>
        <taxon>Embryophyta</taxon>
        <taxon>Tracheophyta</taxon>
        <taxon>Spermatophyta</taxon>
        <taxon>Magnoliopsida</taxon>
        <taxon>Liliopsida</taxon>
        <taxon>Poales</taxon>
        <taxon>Poaceae</taxon>
        <taxon>PACMAD clade</taxon>
        <taxon>Arundinoideae</taxon>
        <taxon>Arundineae</taxon>
        <taxon>Arundo</taxon>
    </lineage>
</organism>
<evidence type="ECO:0000313" key="1">
    <source>
        <dbReference type="EMBL" id="JAE29571.1"/>
    </source>
</evidence>
<accession>A0A0A9H3Z9</accession>
<sequence>MEHNSNQQQDYKTLFSTESYDRFVKETGCAGLRKSK</sequence>